<dbReference type="RefSeq" id="WP_022921755.1">
    <property type="nucleotide sequence ID" value="NZ_BMLB01000005.1"/>
</dbReference>
<name>A0ABQ2F9R8_9MICO</name>
<evidence type="ECO:0000256" key="1">
    <source>
        <dbReference type="SAM" id="MobiDB-lite"/>
    </source>
</evidence>
<accession>A0ABQ2F9R8</accession>
<comment type="caution">
    <text evidence="2">The sequence shown here is derived from an EMBL/GenBank/DDBJ whole genome shotgun (WGS) entry which is preliminary data.</text>
</comment>
<gene>
    <name evidence="2" type="ORF">GCM10011509_25010</name>
</gene>
<dbReference type="Proteomes" id="UP000662111">
    <property type="component" value="Unassembled WGS sequence"/>
</dbReference>
<organism evidence="2 3">
    <name type="scientific">Ornithinimicrobium pekingense</name>
    <dbReference type="NCBI Taxonomy" id="384677"/>
    <lineage>
        <taxon>Bacteria</taxon>
        <taxon>Bacillati</taxon>
        <taxon>Actinomycetota</taxon>
        <taxon>Actinomycetes</taxon>
        <taxon>Micrococcales</taxon>
        <taxon>Ornithinimicrobiaceae</taxon>
        <taxon>Ornithinimicrobium</taxon>
    </lineage>
</organism>
<sequence length="119" mass="13246">MTADPRAALSAFVAALETHLETAAVRRGEDDPAVIAAYERVAEAFSAYDDALMDAYGEVTPLEVYDEELVDDDDDDDDDDDFDDEDDDGFEEDEDDDESDDQYLGLDDEEFDVDESPRG</sequence>
<evidence type="ECO:0000313" key="3">
    <source>
        <dbReference type="Proteomes" id="UP000662111"/>
    </source>
</evidence>
<feature type="region of interest" description="Disordered" evidence="1">
    <location>
        <begin position="68"/>
        <end position="119"/>
    </location>
</feature>
<keyword evidence="3" id="KW-1185">Reference proteome</keyword>
<evidence type="ECO:0008006" key="4">
    <source>
        <dbReference type="Google" id="ProtNLM"/>
    </source>
</evidence>
<proteinExistence type="predicted"/>
<reference evidence="3" key="1">
    <citation type="journal article" date="2019" name="Int. J. Syst. Evol. Microbiol.">
        <title>The Global Catalogue of Microorganisms (GCM) 10K type strain sequencing project: providing services to taxonomists for standard genome sequencing and annotation.</title>
        <authorList>
            <consortium name="The Broad Institute Genomics Platform"/>
            <consortium name="The Broad Institute Genome Sequencing Center for Infectious Disease"/>
            <person name="Wu L."/>
            <person name="Ma J."/>
        </authorList>
    </citation>
    <scope>NUCLEOTIDE SEQUENCE [LARGE SCALE GENOMIC DNA]</scope>
    <source>
        <strain evidence="3">CGMCC 1.5362</strain>
    </source>
</reference>
<dbReference type="EMBL" id="BMLB01000005">
    <property type="protein sequence ID" value="GGK75316.1"/>
    <property type="molecule type" value="Genomic_DNA"/>
</dbReference>
<protein>
    <recommendedName>
        <fullName evidence="4">Primosomal protein</fullName>
    </recommendedName>
</protein>
<evidence type="ECO:0000313" key="2">
    <source>
        <dbReference type="EMBL" id="GGK75316.1"/>
    </source>
</evidence>